<dbReference type="InterPro" id="IPR011437">
    <property type="entry name" value="DUF1540"/>
</dbReference>
<dbReference type="RefSeq" id="WP_120168038.1">
    <property type="nucleotide sequence ID" value="NZ_SMTK01000003.1"/>
</dbReference>
<feature type="domain" description="DUF1540" evidence="1">
    <location>
        <begin position="11"/>
        <end position="43"/>
    </location>
</feature>
<accession>A0A4R5TWN8</accession>
<gene>
    <name evidence="2" type="ORF">E2F48_09660</name>
</gene>
<proteinExistence type="predicted"/>
<dbReference type="Proteomes" id="UP000295411">
    <property type="component" value="Unassembled WGS sequence"/>
</dbReference>
<evidence type="ECO:0000313" key="3">
    <source>
        <dbReference type="Proteomes" id="UP000295411"/>
    </source>
</evidence>
<protein>
    <submittedName>
        <fullName evidence="2">DUF1540 domain-containing protein</fullName>
    </submittedName>
</protein>
<evidence type="ECO:0000313" key="2">
    <source>
        <dbReference type="EMBL" id="TDK25508.1"/>
    </source>
</evidence>
<dbReference type="AlphaFoldDB" id="A0A4R5TWN8"/>
<name>A0A4R5TWN8_9MICC</name>
<feature type="domain" description="DUF1540" evidence="1">
    <location>
        <begin position="62"/>
        <end position="93"/>
    </location>
</feature>
<dbReference type="Pfam" id="PF07561">
    <property type="entry name" value="DUF1540"/>
    <property type="match status" value="2"/>
</dbReference>
<dbReference type="EMBL" id="SMTK01000003">
    <property type="protein sequence ID" value="TDK25508.1"/>
    <property type="molecule type" value="Genomic_DNA"/>
</dbReference>
<keyword evidence="3" id="KW-1185">Reference proteome</keyword>
<sequence length="97" mass="10205">MTDHVANVSACDVETCSFNHHHDCTAFAITVGGSPEHASCSTFIDTSASGGLPKVLAHVGACQRSECQFNDHLLCDAENVRVGPGAEAADCLTYQPR</sequence>
<organism evidence="2 3">
    <name type="scientific">Arthrobacter crusticola</name>
    <dbReference type="NCBI Taxonomy" id="2547960"/>
    <lineage>
        <taxon>Bacteria</taxon>
        <taxon>Bacillati</taxon>
        <taxon>Actinomycetota</taxon>
        <taxon>Actinomycetes</taxon>
        <taxon>Micrococcales</taxon>
        <taxon>Micrococcaceae</taxon>
        <taxon>Arthrobacter</taxon>
    </lineage>
</organism>
<comment type="caution">
    <text evidence="2">The sequence shown here is derived from an EMBL/GenBank/DDBJ whole genome shotgun (WGS) entry which is preliminary data.</text>
</comment>
<evidence type="ECO:0000259" key="1">
    <source>
        <dbReference type="Pfam" id="PF07561"/>
    </source>
</evidence>
<dbReference type="OrthoDB" id="3213529at2"/>
<reference evidence="2 3" key="1">
    <citation type="submission" date="2019-03" db="EMBL/GenBank/DDBJ databases">
        <title>Arthrobacter sp. nov., an bacterium isolated from biocrust in Mu Us Desert.</title>
        <authorList>
            <person name="Lixiong L."/>
        </authorList>
    </citation>
    <scope>NUCLEOTIDE SEQUENCE [LARGE SCALE GENOMIC DNA]</scope>
    <source>
        <strain evidence="2 3">SLN-3</strain>
    </source>
</reference>